<feature type="compositionally biased region" description="Basic and acidic residues" evidence="6">
    <location>
        <begin position="37"/>
        <end position="63"/>
    </location>
</feature>
<evidence type="ECO:0000313" key="8">
    <source>
        <dbReference type="EMBL" id="CBY38136.1"/>
    </source>
</evidence>
<feature type="region of interest" description="Disordered" evidence="6">
    <location>
        <begin position="37"/>
        <end position="66"/>
    </location>
</feature>
<dbReference type="Pfam" id="PF00685">
    <property type="entry name" value="Sulfotransfer_1"/>
    <property type="match status" value="1"/>
</dbReference>
<dbReference type="EC" id="2.8.2.-" evidence="5"/>
<comment type="similarity">
    <text evidence="5">Belongs to the sulfotransferase 1 family.</text>
</comment>
<organism evidence="8">
    <name type="scientific">Oikopleura dioica</name>
    <name type="common">Tunicate</name>
    <dbReference type="NCBI Taxonomy" id="34765"/>
    <lineage>
        <taxon>Eukaryota</taxon>
        <taxon>Metazoa</taxon>
        <taxon>Chordata</taxon>
        <taxon>Tunicata</taxon>
        <taxon>Appendicularia</taxon>
        <taxon>Copelata</taxon>
        <taxon>Oikopleuridae</taxon>
        <taxon>Oikopleura</taxon>
    </lineage>
</organism>
<evidence type="ECO:0000256" key="6">
    <source>
        <dbReference type="SAM" id="MobiDB-lite"/>
    </source>
</evidence>
<feature type="domain" description="Sulfotransferase" evidence="7">
    <location>
        <begin position="94"/>
        <end position="227"/>
    </location>
</feature>
<dbReference type="InterPro" id="IPR027417">
    <property type="entry name" value="P-loop_NTPase"/>
</dbReference>
<dbReference type="InterPro" id="IPR037359">
    <property type="entry name" value="NST/OST"/>
</dbReference>
<dbReference type="PANTHER" id="PTHR10605:SF72">
    <property type="entry name" value="HEPARAN SULFATE 3-O SULFOTRANSFERASE-B, ISOFORM A"/>
    <property type="match status" value="1"/>
</dbReference>
<sequence>TFPTLKILKKKTVEQKKVELEFDIKDDPVKEVKDLHTEEELIEESVKEESAAQKVSGDEKTREPQAANDRANHAELMMSVNNQPAIPKDDPRLPKFIVVGVMKCGTGATQHFLHNHPDLQQAKQETYFFNNDHKYLELGYDWYLNMYKFPTHDHQMNYEKTPTYYKSVRAQPRIKAMNETVKLVNIACDNVRRTLSRFLHLQHGVGTGKFKADKLEGFGHTLDEFNRNLKVTLKNLGDFLEDVKQNEGHGTMEGLVNALLVRFKRRMRPFGIHATKDPIELILSDGFYAVFHQRWMEVFSADQMLVLDGSKYCKKTRYFQ</sequence>
<name>E4YRP4_OIKDI</name>
<evidence type="ECO:0000256" key="2">
    <source>
        <dbReference type="ARBA" id="ARBA00023180"/>
    </source>
</evidence>
<feature type="non-terminal residue" evidence="8">
    <location>
        <position position="1"/>
    </location>
</feature>
<feature type="active site" description="For sulfotransferase activity" evidence="3">
    <location>
        <position position="103"/>
    </location>
</feature>
<gene>
    <name evidence="8" type="ORF">GSOID_T00031646001</name>
</gene>
<dbReference type="InterPro" id="IPR000863">
    <property type="entry name" value="Sulfotransferase_dom"/>
</dbReference>
<dbReference type="Proteomes" id="UP000011014">
    <property type="component" value="Unassembled WGS sequence"/>
</dbReference>
<keyword evidence="2" id="KW-0325">Glycoprotein</keyword>
<evidence type="ECO:0000256" key="5">
    <source>
        <dbReference type="RuleBase" id="RU361155"/>
    </source>
</evidence>
<protein>
    <recommendedName>
        <fullName evidence="5">Sulfotransferase</fullName>
        <ecNumber evidence="5">2.8.2.-</ecNumber>
    </recommendedName>
</protein>
<evidence type="ECO:0000256" key="4">
    <source>
        <dbReference type="PIRSR" id="PIRSR637359-2"/>
    </source>
</evidence>
<evidence type="ECO:0000256" key="1">
    <source>
        <dbReference type="ARBA" id="ARBA00022679"/>
    </source>
</evidence>
<evidence type="ECO:0000259" key="7">
    <source>
        <dbReference type="Pfam" id="PF00685"/>
    </source>
</evidence>
<proteinExistence type="inferred from homology"/>
<evidence type="ECO:0000256" key="3">
    <source>
        <dbReference type="PIRSR" id="PIRSR637359-1"/>
    </source>
</evidence>
<dbReference type="GO" id="GO:0008467">
    <property type="term" value="F:[heparan sulfate]-glucosamine 3-sulfotransferase activity"/>
    <property type="evidence" value="ECO:0007669"/>
    <property type="project" value="TreeGrafter"/>
</dbReference>
<accession>E4YRP4</accession>
<reference evidence="8" key="1">
    <citation type="journal article" date="2010" name="Science">
        <title>Plasticity of animal genome architecture unmasked by rapid evolution of a pelagic tunicate.</title>
        <authorList>
            <person name="Denoeud F."/>
            <person name="Henriet S."/>
            <person name="Mungpakdee S."/>
            <person name="Aury J.M."/>
            <person name="Da Silva C."/>
            <person name="Brinkmann H."/>
            <person name="Mikhaleva J."/>
            <person name="Olsen L.C."/>
            <person name="Jubin C."/>
            <person name="Canestro C."/>
            <person name="Bouquet J.M."/>
            <person name="Danks G."/>
            <person name="Poulain J."/>
            <person name="Campsteijn C."/>
            <person name="Adamski M."/>
            <person name="Cross I."/>
            <person name="Yadetie F."/>
            <person name="Muffato M."/>
            <person name="Louis A."/>
            <person name="Butcher S."/>
            <person name="Tsagkogeorga G."/>
            <person name="Konrad A."/>
            <person name="Singh S."/>
            <person name="Jensen M.F."/>
            <person name="Cong E.H."/>
            <person name="Eikeseth-Otteraa H."/>
            <person name="Noel B."/>
            <person name="Anthouard V."/>
            <person name="Porcel B.M."/>
            <person name="Kachouri-Lafond R."/>
            <person name="Nishino A."/>
            <person name="Ugolini M."/>
            <person name="Chourrout P."/>
            <person name="Nishida H."/>
            <person name="Aasland R."/>
            <person name="Huzurbazar S."/>
            <person name="Westhof E."/>
            <person name="Delsuc F."/>
            <person name="Lehrach H."/>
            <person name="Reinhardt R."/>
            <person name="Weissenbach J."/>
            <person name="Roy S.W."/>
            <person name="Artiguenave F."/>
            <person name="Postlethwait J.H."/>
            <person name="Manak J.R."/>
            <person name="Thompson E.M."/>
            <person name="Jaillon O."/>
            <person name="Du Pasquier L."/>
            <person name="Boudinot P."/>
            <person name="Liberles D.A."/>
            <person name="Volff J.N."/>
            <person name="Philippe H."/>
            <person name="Lenhard B."/>
            <person name="Roest Crollius H."/>
            <person name="Wincker P."/>
            <person name="Chourrout D."/>
        </authorList>
    </citation>
    <scope>NUCLEOTIDE SEQUENCE [LARGE SCALE GENOMIC DNA]</scope>
</reference>
<dbReference type="AlphaFoldDB" id="E4YRP4"/>
<keyword evidence="1 5" id="KW-0808">Transferase</keyword>
<dbReference type="EMBL" id="FN655142">
    <property type="protein sequence ID" value="CBY38136.1"/>
    <property type="molecule type" value="Genomic_DNA"/>
</dbReference>
<dbReference type="PANTHER" id="PTHR10605">
    <property type="entry name" value="HEPARAN SULFATE SULFOTRANSFERASE"/>
    <property type="match status" value="1"/>
</dbReference>
<dbReference type="SUPFAM" id="SSF52540">
    <property type="entry name" value="P-loop containing nucleoside triphosphate hydrolases"/>
    <property type="match status" value="1"/>
</dbReference>
<feature type="binding site" evidence="4">
    <location>
        <position position="196"/>
    </location>
    <ligand>
        <name>3'-phosphoadenylyl sulfate</name>
        <dbReference type="ChEBI" id="CHEBI:58339"/>
    </ligand>
</feature>
<dbReference type="Gene3D" id="3.40.50.300">
    <property type="entry name" value="P-loop containing nucleotide triphosphate hydrolases"/>
    <property type="match status" value="1"/>
</dbReference>